<feature type="domain" description="DUF1587" evidence="2">
    <location>
        <begin position="112"/>
        <end position="175"/>
    </location>
</feature>
<dbReference type="Pfam" id="PF07626">
    <property type="entry name" value="PSD3"/>
    <property type="match status" value="1"/>
</dbReference>
<dbReference type="Pfam" id="PF07635">
    <property type="entry name" value="PSCyt1"/>
    <property type="match status" value="1"/>
</dbReference>
<dbReference type="EMBL" id="ABCK01000009">
    <property type="protein sequence ID" value="EDM27418.1"/>
    <property type="molecule type" value="Genomic_DNA"/>
</dbReference>
<feature type="domain" description="Cytochrome C Planctomycete-type" evidence="5">
    <location>
        <begin position="27"/>
        <end position="75"/>
    </location>
</feature>
<evidence type="ECO:0000259" key="4">
    <source>
        <dbReference type="Pfam" id="PF07631"/>
    </source>
</evidence>
<feature type="domain" description="Carbohydrate binding module xylan-binding" evidence="7">
    <location>
        <begin position="229"/>
        <end position="312"/>
    </location>
</feature>
<dbReference type="InterPro" id="IPR013043">
    <property type="entry name" value="DUF1595"/>
</dbReference>
<feature type="domain" description="DUF1595" evidence="6">
    <location>
        <begin position="333"/>
        <end position="390"/>
    </location>
</feature>
<dbReference type="AlphaFoldDB" id="A6DLG3"/>
<comment type="caution">
    <text evidence="8">The sequence shown here is derived from an EMBL/GenBank/DDBJ whole genome shotgun (WGS) entry which is preliminary data.</text>
</comment>
<dbReference type="RefSeq" id="WP_007278723.1">
    <property type="nucleotide sequence ID" value="NZ_ABCK01000009.1"/>
</dbReference>
<dbReference type="InterPro" id="IPR011429">
    <property type="entry name" value="Cyt_c_Planctomycete-type"/>
</dbReference>
<dbReference type="InterPro" id="IPR013039">
    <property type="entry name" value="DUF1588"/>
</dbReference>
<feature type="domain" description="DUF1588" evidence="3">
    <location>
        <begin position="544"/>
        <end position="642"/>
    </location>
</feature>
<dbReference type="Pfam" id="PF07627">
    <property type="entry name" value="PSCyt3"/>
    <property type="match status" value="1"/>
</dbReference>
<reference evidence="8 9" key="1">
    <citation type="journal article" date="2010" name="J. Bacteriol.">
        <title>Genome sequence of Lentisphaera araneosa HTCC2155T, the type species of the order Lentisphaerales in the phylum Lentisphaerae.</title>
        <authorList>
            <person name="Thrash J.C."/>
            <person name="Cho J.C."/>
            <person name="Vergin K.L."/>
            <person name="Morris R.M."/>
            <person name="Giovannoni S.J."/>
        </authorList>
    </citation>
    <scope>NUCLEOTIDE SEQUENCE [LARGE SCALE GENOMIC DNA]</scope>
    <source>
        <strain evidence="8 9">HTCC2155</strain>
    </source>
</reference>
<dbReference type="InterPro" id="IPR011478">
    <property type="entry name" value="DUF1585"/>
</dbReference>
<dbReference type="InterPro" id="IPR031768">
    <property type="entry name" value="CBM60_xylan-bd"/>
</dbReference>
<name>A6DLG3_9BACT</name>
<evidence type="ECO:0000313" key="9">
    <source>
        <dbReference type="Proteomes" id="UP000004947"/>
    </source>
</evidence>
<protein>
    <recommendedName>
        <fullName evidence="10">DUF1592 domain-containing protein</fullName>
    </recommendedName>
</protein>
<dbReference type="eggNOG" id="COG0551">
    <property type="taxonomic scope" value="Bacteria"/>
</dbReference>
<dbReference type="Proteomes" id="UP000004947">
    <property type="component" value="Unassembled WGS sequence"/>
</dbReference>
<feature type="domain" description="DUF1592" evidence="4">
    <location>
        <begin position="400"/>
        <end position="527"/>
    </location>
</feature>
<dbReference type="Pfam" id="PF07631">
    <property type="entry name" value="PSD4"/>
    <property type="match status" value="1"/>
</dbReference>
<evidence type="ECO:0000259" key="7">
    <source>
        <dbReference type="Pfam" id="PF16841"/>
    </source>
</evidence>
<dbReference type="Pfam" id="PF07624">
    <property type="entry name" value="PSD2"/>
    <property type="match status" value="1"/>
</dbReference>
<evidence type="ECO:0000259" key="6">
    <source>
        <dbReference type="Pfam" id="PF07637"/>
    </source>
</evidence>
<sequence length="734" mass="84416">MKLFPFFLFFTLMSYGWCAVDLIESKCCRCHKPGKEKGGLDLQSLLPKEQGHLRSPQKWKRAWSYLKSHEMPPQDSKKISLEDRENMTVWLEDSLSKTYMSIDPEISALKPRRLNKQEYQNTLQDLLYLSKAPSLNLPSDNSGYGFDNIAELLSVTSLSMEKYLKYSKQVLDQAILDELPQHKEWTFDVESMTRLPKASGRVIEDVHHVWANGSLSVNFTLKHQGKYRIQMKAEGDQAGDEKVQVEIAVNDKKLKTIDVSAEETKAEGYSLDVDLEPGTHKVKVSFINDYNHPLHGDRNFHFHNLKISGPQKLPAIPQSHQRLVPKDQKFDVILKRFMERAYRRPVSVKESESFNRVYKELRAQGDGHLKALKSCFLAVLVSPKFLFRVEQKPKAAITMLNDYELASRLSYFLWSSMPDERLFHLAQKNDLNKVEVLRTEVKRMLESYRAKQFVKNFSGQWLQVRNLEFVDVSNRKFPAWNGGLKESMKMEVYAYFSYVLENNLPLSFFIRGYQLFINEKLAKHYGVKGKYQWNIKAVPAFAGRDSILSTASVLTVTSEASRTSPVKRGKWILEEMLGFTPPPPPPGVSALEEGDENHVGMTISQQLAKHREDPDCAVCHLRMDPLGLSFENYNPIGQWRDTYELGKAIDLGGRLPDGSQLSGLADVQNYLMNNETEFQHTVIEKLMIYALGRGLEPGDYRTLYEIHQKTLENSCRLEDVIIELVLSKVFRYKS</sequence>
<dbReference type="Pfam" id="PF16841">
    <property type="entry name" value="CBM60"/>
    <property type="match status" value="1"/>
</dbReference>
<evidence type="ECO:0000259" key="3">
    <source>
        <dbReference type="Pfam" id="PF07627"/>
    </source>
</evidence>
<organism evidence="8 9">
    <name type="scientific">Lentisphaera araneosa HTCC2155</name>
    <dbReference type="NCBI Taxonomy" id="313628"/>
    <lineage>
        <taxon>Bacteria</taxon>
        <taxon>Pseudomonadati</taxon>
        <taxon>Lentisphaerota</taxon>
        <taxon>Lentisphaeria</taxon>
        <taxon>Lentisphaerales</taxon>
        <taxon>Lentisphaeraceae</taxon>
        <taxon>Lentisphaera</taxon>
    </lineage>
</organism>
<feature type="domain" description="DUF1585" evidence="1">
    <location>
        <begin position="657"/>
        <end position="730"/>
    </location>
</feature>
<gene>
    <name evidence="8" type="ORF">LNTAR_04881</name>
</gene>
<evidence type="ECO:0000259" key="1">
    <source>
        <dbReference type="Pfam" id="PF07624"/>
    </source>
</evidence>
<dbReference type="STRING" id="313628.LNTAR_04881"/>
<keyword evidence="9" id="KW-1185">Reference proteome</keyword>
<evidence type="ECO:0008006" key="10">
    <source>
        <dbReference type="Google" id="ProtNLM"/>
    </source>
</evidence>
<evidence type="ECO:0000259" key="2">
    <source>
        <dbReference type="Pfam" id="PF07626"/>
    </source>
</evidence>
<dbReference type="InterPro" id="IPR013042">
    <property type="entry name" value="DUF1592"/>
</dbReference>
<proteinExistence type="predicted"/>
<dbReference type="Gene3D" id="2.60.60.40">
    <property type="match status" value="1"/>
</dbReference>
<accession>A6DLG3</accession>
<evidence type="ECO:0000259" key="5">
    <source>
        <dbReference type="Pfam" id="PF07635"/>
    </source>
</evidence>
<dbReference type="OrthoDB" id="175242at2"/>
<dbReference type="Pfam" id="PF07637">
    <property type="entry name" value="PSD5"/>
    <property type="match status" value="1"/>
</dbReference>
<evidence type="ECO:0000313" key="8">
    <source>
        <dbReference type="EMBL" id="EDM27418.1"/>
    </source>
</evidence>
<dbReference type="InterPro" id="IPR013036">
    <property type="entry name" value="DUF1587"/>
</dbReference>